<dbReference type="PANTHER" id="PTHR23514:SF13">
    <property type="entry name" value="INNER MEMBRANE PROTEIN YBJJ"/>
    <property type="match status" value="1"/>
</dbReference>
<evidence type="ECO:0000313" key="7">
    <source>
        <dbReference type="EMBL" id="XCJ80439.1"/>
    </source>
</evidence>
<feature type="transmembrane region" description="Helical" evidence="5">
    <location>
        <begin position="242"/>
        <end position="263"/>
    </location>
</feature>
<dbReference type="InterPro" id="IPR036259">
    <property type="entry name" value="MFS_trans_sf"/>
</dbReference>
<dbReference type="GO" id="GO:0022857">
    <property type="term" value="F:transmembrane transporter activity"/>
    <property type="evidence" value="ECO:0007669"/>
    <property type="project" value="InterPro"/>
</dbReference>
<reference evidence="7" key="1">
    <citation type="submission" date="2024-06" db="EMBL/GenBank/DDBJ databases">
        <title>Complete genome of Salinicola endophyticus HNIBRBA4755.</title>
        <authorList>
            <person name="Shin S.Y."/>
            <person name="Kang H."/>
            <person name="Song J."/>
        </authorList>
    </citation>
    <scope>NUCLEOTIDE SEQUENCE</scope>
    <source>
        <strain evidence="7">HNIBRBA4755</strain>
    </source>
</reference>
<feature type="transmembrane region" description="Helical" evidence="5">
    <location>
        <begin position="42"/>
        <end position="61"/>
    </location>
</feature>
<feature type="domain" description="Major facilitator superfamily (MFS) profile" evidence="6">
    <location>
        <begin position="203"/>
        <end position="379"/>
    </location>
</feature>
<evidence type="ECO:0000256" key="3">
    <source>
        <dbReference type="ARBA" id="ARBA00022989"/>
    </source>
</evidence>
<sequence length="379" mass="38776">MPSPVRTWSAVAAMFFLNGGLFGTWASRIPRVTELHGLDDAGLGLLLLGLGVGALISFPLAGRAADHFGAARTTRTLAIACVLMLGLVAAAPTVWSLALALVLFGGVQGAMDVTMNGWAGEAERALDKPVMASFHALWSLGAGTGAALGYLATHLALPLLWHFLLAGGLIYAITAVVAAVPWPGERRQPPAAKPRRLPLPHGALLWVGVVALCASLGEGAVADWSALFLLDATTASTAQSTLGYTIFSTAMVITRLIGAGLILRLGTTTATRLAGLSAALGVALAVLCGELYLVLVGFFLMGIGYALVMPLAFSRAANDPELPPGAAIAGVATLGYGGMLLGPPLIGFAASVITLHYAFALLGVLSLCIVFSAASLESR</sequence>
<feature type="transmembrane region" description="Helical" evidence="5">
    <location>
        <begin position="355"/>
        <end position="376"/>
    </location>
</feature>
<dbReference type="AlphaFoldDB" id="A0AB74U9Z7"/>
<dbReference type="InterPro" id="IPR051788">
    <property type="entry name" value="MFS_Transporter"/>
</dbReference>
<evidence type="ECO:0000256" key="4">
    <source>
        <dbReference type="ARBA" id="ARBA00023136"/>
    </source>
</evidence>
<dbReference type="Pfam" id="PF07690">
    <property type="entry name" value="MFS_1"/>
    <property type="match status" value="1"/>
</dbReference>
<feature type="transmembrane region" description="Helical" evidence="5">
    <location>
        <begin position="325"/>
        <end position="349"/>
    </location>
</feature>
<evidence type="ECO:0000259" key="6">
    <source>
        <dbReference type="PROSITE" id="PS50850"/>
    </source>
</evidence>
<dbReference type="InterPro" id="IPR011701">
    <property type="entry name" value="MFS"/>
</dbReference>
<comment type="subcellular location">
    <subcellularLocation>
        <location evidence="1">Membrane</location>
        <topology evidence="1">Multi-pass membrane protein</topology>
    </subcellularLocation>
</comment>
<dbReference type="InterPro" id="IPR020846">
    <property type="entry name" value="MFS_dom"/>
</dbReference>
<proteinExistence type="predicted"/>
<evidence type="ECO:0000256" key="5">
    <source>
        <dbReference type="SAM" id="Phobius"/>
    </source>
</evidence>
<protein>
    <submittedName>
        <fullName evidence="7">MFS transporter</fullName>
    </submittedName>
</protein>
<dbReference type="PROSITE" id="PS50850">
    <property type="entry name" value="MFS"/>
    <property type="match status" value="1"/>
</dbReference>
<dbReference type="SUPFAM" id="SSF103473">
    <property type="entry name" value="MFS general substrate transporter"/>
    <property type="match status" value="1"/>
</dbReference>
<feature type="transmembrane region" description="Helical" evidence="5">
    <location>
        <begin position="270"/>
        <end position="287"/>
    </location>
</feature>
<feature type="transmembrane region" description="Helical" evidence="5">
    <location>
        <begin position="159"/>
        <end position="182"/>
    </location>
</feature>
<feature type="transmembrane region" description="Helical" evidence="5">
    <location>
        <begin position="203"/>
        <end position="222"/>
    </location>
</feature>
<dbReference type="GO" id="GO:0016020">
    <property type="term" value="C:membrane"/>
    <property type="evidence" value="ECO:0007669"/>
    <property type="project" value="UniProtKB-SubCell"/>
</dbReference>
<feature type="transmembrane region" description="Helical" evidence="5">
    <location>
        <begin position="130"/>
        <end position="153"/>
    </location>
</feature>
<name>A0AB74U9Z7_9GAMM</name>
<evidence type="ECO:0000256" key="1">
    <source>
        <dbReference type="ARBA" id="ARBA00004141"/>
    </source>
</evidence>
<dbReference type="RefSeq" id="WP_353981256.1">
    <property type="nucleotide sequence ID" value="NZ_CP159578.1"/>
</dbReference>
<dbReference type="EMBL" id="CP159578">
    <property type="protein sequence ID" value="XCJ80439.1"/>
    <property type="molecule type" value="Genomic_DNA"/>
</dbReference>
<keyword evidence="3 5" id="KW-1133">Transmembrane helix</keyword>
<keyword evidence="4 5" id="KW-0472">Membrane</keyword>
<evidence type="ECO:0000256" key="2">
    <source>
        <dbReference type="ARBA" id="ARBA00022692"/>
    </source>
</evidence>
<feature type="transmembrane region" description="Helical" evidence="5">
    <location>
        <begin position="73"/>
        <end position="91"/>
    </location>
</feature>
<organism evidence="7">
    <name type="scientific">Salinicola endophyticus</name>
    <dbReference type="NCBI Taxonomy" id="1949083"/>
    <lineage>
        <taxon>Bacteria</taxon>
        <taxon>Pseudomonadati</taxon>
        <taxon>Pseudomonadota</taxon>
        <taxon>Gammaproteobacteria</taxon>
        <taxon>Oceanospirillales</taxon>
        <taxon>Halomonadaceae</taxon>
        <taxon>Salinicola</taxon>
    </lineage>
</organism>
<dbReference type="CDD" id="cd17393">
    <property type="entry name" value="MFS_MosC_like"/>
    <property type="match status" value="1"/>
</dbReference>
<dbReference type="Gene3D" id="1.20.1250.20">
    <property type="entry name" value="MFS general substrate transporter like domains"/>
    <property type="match status" value="2"/>
</dbReference>
<keyword evidence="2 5" id="KW-0812">Transmembrane</keyword>
<accession>A0AB74U9Z7</accession>
<gene>
    <name evidence="7" type="ORF">ABV408_04520</name>
</gene>
<dbReference type="PANTHER" id="PTHR23514">
    <property type="entry name" value="BYPASS OF STOP CODON PROTEIN 6"/>
    <property type="match status" value="1"/>
</dbReference>
<feature type="transmembrane region" description="Helical" evidence="5">
    <location>
        <begin position="293"/>
        <end position="313"/>
    </location>
</feature>